<dbReference type="InterPro" id="IPR009057">
    <property type="entry name" value="Homeodomain-like_sf"/>
</dbReference>
<dbReference type="PROSITE" id="PS00041">
    <property type="entry name" value="HTH_ARAC_FAMILY_1"/>
    <property type="match status" value="1"/>
</dbReference>
<evidence type="ECO:0000259" key="4">
    <source>
        <dbReference type="PROSITE" id="PS01124"/>
    </source>
</evidence>
<dbReference type="RefSeq" id="WP_190931331.1">
    <property type="nucleotide sequence ID" value="NZ_JACXJA010000046.1"/>
</dbReference>
<dbReference type="GO" id="GO:0043565">
    <property type="term" value="F:sequence-specific DNA binding"/>
    <property type="evidence" value="ECO:0007669"/>
    <property type="project" value="InterPro"/>
</dbReference>
<evidence type="ECO:0000313" key="6">
    <source>
        <dbReference type="Proteomes" id="UP000639396"/>
    </source>
</evidence>
<dbReference type="PROSITE" id="PS01124">
    <property type="entry name" value="HTH_ARAC_FAMILY_2"/>
    <property type="match status" value="1"/>
</dbReference>
<gene>
    <name evidence="5" type="ORF">IDH45_27380</name>
</gene>
<dbReference type="InterPro" id="IPR003313">
    <property type="entry name" value="AraC-bd"/>
</dbReference>
<dbReference type="Proteomes" id="UP000639396">
    <property type="component" value="Unassembled WGS sequence"/>
</dbReference>
<dbReference type="GO" id="GO:0003700">
    <property type="term" value="F:DNA-binding transcription factor activity"/>
    <property type="evidence" value="ECO:0007669"/>
    <property type="project" value="InterPro"/>
</dbReference>
<organism evidence="5 6">
    <name type="scientific">Paenibacillus oceani</name>
    <dbReference type="NCBI Taxonomy" id="2772510"/>
    <lineage>
        <taxon>Bacteria</taxon>
        <taxon>Bacillati</taxon>
        <taxon>Bacillota</taxon>
        <taxon>Bacilli</taxon>
        <taxon>Bacillales</taxon>
        <taxon>Paenibacillaceae</taxon>
        <taxon>Paenibacillus</taxon>
    </lineage>
</organism>
<protein>
    <submittedName>
        <fullName evidence="5">AraC family transcriptional regulator</fullName>
    </submittedName>
</protein>
<dbReference type="InterPro" id="IPR037923">
    <property type="entry name" value="HTH-like"/>
</dbReference>
<dbReference type="InterPro" id="IPR018062">
    <property type="entry name" value="HTH_AraC-typ_CS"/>
</dbReference>
<evidence type="ECO:0000313" key="5">
    <source>
        <dbReference type="EMBL" id="MBD2865709.1"/>
    </source>
</evidence>
<dbReference type="Gene3D" id="2.60.120.10">
    <property type="entry name" value="Jelly Rolls"/>
    <property type="match status" value="1"/>
</dbReference>
<dbReference type="Pfam" id="PF12833">
    <property type="entry name" value="HTH_18"/>
    <property type="match status" value="1"/>
</dbReference>
<feature type="domain" description="HTH araC/xylS-type" evidence="4">
    <location>
        <begin position="193"/>
        <end position="291"/>
    </location>
</feature>
<dbReference type="InterPro" id="IPR014710">
    <property type="entry name" value="RmlC-like_jellyroll"/>
</dbReference>
<dbReference type="PANTHER" id="PTHR43280:SF34">
    <property type="entry name" value="ARAC-FAMILY TRANSCRIPTIONAL REGULATOR"/>
    <property type="match status" value="1"/>
</dbReference>
<dbReference type="InterPro" id="IPR018060">
    <property type="entry name" value="HTH_AraC"/>
</dbReference>
<dbReference type="PRINTS" id="PR00032">
    <property type="entry name" value="HTHARAC"/>
</dbReference>
<sequence length="300" mass="34446">MAIFPEYEDAKTDDRFLSGQQKGQLPFYISCNQPYSHYPMHHHDFAELSFVVEGSGTESINGLAHELRRGTMSLLLPHHIHELYSNPDDPLKLYSCMFDINVLFGNAYESYMNPWIHKIGSEIPSHHHFEGERLASVTSLIEQLVLEYKESRLGRDAVLRGKLIEAVTLMLRALTDPNQSGTVSKNQPGSRVWSILRYIHLHFNEPISLNSVSEHFDLHASYISRMFKEHTGKTVNDYMHTLRITRAATLLVASEMSISDICMEVGYDNYRTFARVFREHHGMSPSEYRMSQAARRAKAL</sequence>
<name>A0A927CCU8_9BACL</name>
<evidence type="ECO:0000256" key="3">
    <source>
        <dbReference type="ARBA" id="ARBA00023163"/>
    </source>
</evidence>
<evidence type="ECO:0000256" key="2">
    <source>
        <dbReference type="ARBA" id="ARBA00023125"/>
    </source>
</evidence>
<comment type="caution">
    <text evidence="5">The sequence shown here is derived from an EMBL/GenBank/DDBJ whole genome shotgun (WGS) entry which is preliminary data.</text>
</comment>
<keyword evidence="1" id="KW-0805">Transcription regulation</keyword>
<proteinExistence type="predicted"/>
<accession>A0A927CCU8</accession>
<dbReference type="Pfam" id="PF02311">
    <property type="entry name" value="AraC_binding"/>
    <property type="match status" value="1"/>
</dbReference>
<dbReference type="EMBL" id="JACXJA010000046">
    <property type="protein sequence ID" value="MBD2865709.1"/>
    <property type="molecule type" value="Genomic_DNA"/>
</dbReference>
<dbReference type="SUPFAM" id="SSF51215">
    <property type="entry name" value="Regulatory protein AraC"/>
    <property type="match status" value="1"/>
</dbReference>
<dbReference type="InterPro" id="IPR020449">
    <property type="entry name" value="Tscrpt_reg_AraC-type_HTH"/>
</dbReference>
<dbReference type="Gene3D" id="1.10.10.60">
    <property type="entry name" value="Homeodomain-like"/>
    <property type="match status" value="2"/>
</dbReference>
<dbReference type="AlphaFoldDB" id="A0A927CCU8"/>
<reference evidence="5" key="1">
    <citation type="submission" date="2020-09" db="EMBL/GenBank/DDBJ databases">
        <title>A novel bacterium of genus Paenibacillus, isolated from South China Sea.</title>
        <authorList>
            <person name="Huang H."/>
            <person name="Mo K."/>
            <person name="Hu Y."/>
        </authorList>
    </citation>
    <scope>NUCLEOTIDE SEQUENCE</scope>
    <source>
        <strain evidence="5">IB182363</strain>
    </source>
</reference>
<dbReference type="SUPFAM" id="SSF46689">
    <property type="entry name" value="Homeodomain-like"/>
    <property type="match status" value="2"/>
</dbReference>
<dbReference type="PANTHER" id="PTHR43280">
    <property type="entry name" value="ARAC-FAMILY TRANSCRIPTIONAL REGULATOR"/>
    <property type="match status" value="1"/>
</dbReference>
<keyword evidence="6" id="KW-1185">Reference proteome</keyword>
<evidence type="ECO:0000256" key="1">
    <source>
        <dbReference type="ARBA" id="ARBA00023015"/>
    </source>
</evidence>
<keyword evidence="2" id="KW-0238">DNA-binding</keyword>
<dbReference type="SMART" id="SM00342">
    <property type="entry name" value="HTH_ARAC"/>
    <property type="match status" value="1"/>
</dbReference>
<keyword evidence="3" id="KW-0804">Transcription</keyword>